<keyword evidence="4 6" id="KW-0067">ATP-binding</keyword>
<dbReference type="Pfam" id="PF08352">
    <property type="entry name" value="oligo_HPY"/>
    <property type="match status" value="1"/>
</dbReference>
<dbReference type="InterPro" id="IPR027417">
    <property type="entry name" value="P-loop_NTPase"/>
</dbReference>
<organism evidence="6 7">
    <name type="scientific">Pseudobacteriovorax antillogorgiicola</name>
    <dbReference type="NCBI Taxonomy" id="1513793"/>
    <lineage>
        <taxon>Bacteria</taxon>
        <taxon>Pseudomonadati</taxon>
        <taxon>Bdellovibrionota</taxon>
        <taxon>Oligoflexia</taxon>
        <taxon>Oligoflexales</taxon>
        <taxon>Pseudobacteriovoracaceae</taxon>
        <taxon>Pseudobacteriovorax</taxon>
    </lineage>
</organism>
<dbReference type="InterPro" id="IPR003439">
    <property type="entry name" value="ABC_transporter-like_ATP-bd"/>
</dbReference>
<dbReference type="NCBIfam" id="NF007739">
    <property type="entry name" value="PRK10419.1"/>
    <property type="match status" value="2"/>
</dbReference>
<dbReference type="Pfam" id="PF00005">
    <property type="entry name" value="ABC_tran"/>
    <property type="match status" value="2"/>
</dbReference>
<dbReference type="InterPro" id="IPR003593">
    <property type="entry name" value="AAA+_ATPase"/>
</dbReference>
<keyword evidence="2" id="KW-0813">Transport</keyword>
<dbReference type="STRING" id="1513793.SAMN06296036_102415"/>
<dbReference type="NCBIfam" id="NF008453">
    <property type="entry name" value="PRK11308.1"/>
    <property type="match status" value="2"/>
</dbReference>
<protein>
    <submittedName>
        <fullName evidence="6">Peptide/nickel transport system ATP-binding protein</fullName>
    </submittedName>
</protein>
<dbReference type="FunFam" id="3.40.50.300:FF:000016">
    <property type="entry name" value="Oligopeptide ABC transporter ATP-binding component"/>
    <property type="match status" value="1"/>
</dbReference>
<dbReference type="PROSITE" id="PS50893">
    <property type="entry name" value="ABC_TRANSPORTER_2"/>
    <property type="match status" value="2"/>
</dbReference>
<gene>
    <name evidence="6" type="ORF">SAMN06296036_102415</name>
</gene>
<dbReference type="GO" id="GO:0016887">
    <property type="term" value="F:ATP hydrolysis activity"/>
    <property type="evidence" value="ECO:0007669"/>
    <property type="project" value="InterPro"/>
</dbReference>
<dbReference type="OrthoDB" id="5297100at2"/>
<dbReference type="SUPFAM" id="SSF52540">
    <property type="entry name" value="P-loop containing nucleoside triphosphate hydrolases"/>
    <property type="match status" value="2"/>
</dbReference>
<reference evidence="7" key="1">
    <citation type="submission" date="2017-04" db="EMBL/GenBank/DDBJ databases">
        <authorList>
            <person name="Varghese N."/>
            <person name="Submissions S."/>
        </authorList>
    </citation>
    <scope>NUCLEOTIDE SEQUENCE [LARGE SCALE GENOMIC DNA]</scope>
    <source>
        <strain evidence="7">RKEM611</strain>
    </source>
</reference>
<comment type="similarity">
    <text evidence="1">Belongs to the ABC transporter superfamily.</text>
</comment>
<dbReference type="InterPro" id="IPR050319">
    <property type="entry name" value="ABC_transp_ATP-bind"/>
</dbReference>
<dbReference type="InterPro" id="IPR017871">
    <property type="entry name" value="ABC_transporter-like_CS"/>
</dbReference>
<feature type="domain" description="ABC transporter" evidence="5">
    <location>
        <begin position="297"/>
        <end position="548"/>
    </location>
</feature>
<dbReference type="AlphaFoldDB" id="A0A1Y6BDK1"/>
<dbReference type="EMBL" id="FWZT01000002">
    <property type="protein sequence ID" value="SME98079.1"/>
    <property type="molecule type" value="Genomic_DNA"/>
</dbReference>
<dbReference type="PANTHER" id="PTHR43776">
    <property type="entry name" value="TRANSPORT ATP-BINDING PROTEIN"/>
    <property type="match status" value="1"/>
</dbReference>
<dbReference type="InterPro" id="IPR013563">
    <property type="entry name" value="Oligopep_ABC_C"/>
</dbReference>
<dbReference type="SMART" id="SM00382">
    <property type="entry name" value="AAA"/>
    <property type="match status" value="2"/>
</dbReference>
<evidence type="ECO:0000259" key="5">
    <source>
        <dbReference type="PROSITE" id="PS50893"/>
    </source>
</evidence>
<proteinExistence type="inferred from homology"/>
<evidence type="ECO:0000313" key="6">
    <source>
        <dbReference type="EMBL" id="SME98079.1"/>
    </source>
</evidence>
<dbReference type="Proteomes" id="UP000192907">
    <property type="component" value="Unassembled WGS sequence"/>
</dbReference>
<sequence>MGETILKLEDVAVSFRSGKTEKELVQGVSFSIEQGQTFALVGESGSGKSITSLAIIGLLPSMAQVSQGKIFLGQQDLSRLDERRLQQIRGQQIAMIFQEPMTSLNPLSRVGRQIMEPMLVHCLHDKKESREKALYLLDKVGIPNPHESFNKYPHELSGGQQQRVMIAMALSCNPRLLIADEPTTALDVTVQRQVLELIRSLQDEFSMSLLFITHDLGVVAEVADHVGVMYQGKLEEVNGMTELFQRPRSAYTKGLIACRPPLDFKPRRLATLDDFLQQRKIEVLSEQVPHSDSSIILELKDISKSFAGSGILPWQKKKAFKAVDSVSLKVARGLTLGIVGESGCGKTTLARTMIRLLTPDAGQILLEGQDIGFKPQRDLVDIRRKMQYIFQNPYGALNPKMTVEDIMLEPMKIHNYGGSLAERLDKVKHLIERVGLDATMLQRFPHEFSGGQRQRICIARVLSLDPELIICDESVSALDVSVQAQILNLLQDLQEEKGLTYIFISHDLSVVKYFSDQVAVMYQGRIIENARADEIYNHPQQAFTQELLSAIPKDFPVGTDDVLNEIYIR</sequence>
<accession>A0A1Y6BDK1</accession>
<keyword evidence="7" id="KW-1185">Reference proteome</keyword>
<evidence type="ECO:0000256" key="4">
    <source>
        <dbReference type="ARBA" id="ARBA00022840"/>
    </source>
</evidence>
<dbReference type="PROSITE" id="PS00211">
    <property type="entry name" value="ABC_TRANSPORTER_1"/>
    <property type="match status" value="2"/>
</dbReference>
<dbReference type="Gene3D" id="3.40.50.300">
    <property type="entry name" value="P-loop containing nucleotide triphosphate hydrolases"/>
    <property type="match status" value="2"/>
</dbReference>
<evidence type="ECO:0000256" key="3">
    <source>
        <dbReference type="ARBA" id="ARBA00022741"/>
    </source>
</evidence>
<dbReference type="PANTHER" id="PTHR43776:SF7">
    <property type="entry name" value="D,D-DIPEPTIDE TRANSPORT ATP-BINDING PROTEIN DDPF-RELATED"/>
    <property type="match status" value="1"/>
</dbReference>
<evidence type="ECO:0000256" key="1">
    <source>
        <dbReference type="ARBA" id="ARBA00005417"/>
    </source>
</evidence>
<dbReference type="GO" id="GO:0015833">
    <property type="term" value="P:peptide transport"/>
    <property type="evidence" value="ECO:0007669"/>
    <property type="project" value="InterPro"/>
</dbReference>
<keyword evidence="3" id="KW-0547">Nucleotide-binding</keyword>
<evidence type="ECO:0000256" key="2">
    <source>
        <dbReference type="ARBA" id="ARBA00022448"/>
    </source>
</evidence>
<dbReference type="RefSeq" id="WP_132314956.1">
    <property type="nucleotide sequence ID" value="NZ_FWZT01000002.1"/>
</dbReference>
<feature type="domain" description="ABC transporter" evidence="5">
    <location>
        <begin position="6"/>
        <end position="256"/>
    </location>
</feature>
<dbReference type="CDD" id="cd03257">
    <property type="entry name" value="ABC_NikE_OppD_transporters"/>
    <property type="match status" value="2"/>
</dbReference>
<dbReference type="GO" id="GO:0055085">
    <property type="term" value="P:transmembrane transport"/>
    <property type="evidence" value="ECO:0007669"/>
    <property type="project" value="UniProtKB-ARBA"/>
</dbReference>
<evidence type="ECO:0000313" key="7">
    <source>
        <dbReference type="Proteomes" id="UP000192907"/>
    </source>
</evidence>
<dbReference type="GO" id="GO:0005524">
    <property type="term" value="F:ATP binding"/>
    <property type="evidence" value="ECO:0007669"/>
    <property type="project" value="UniProtKB-KW"/>
</dbReference>
<name>A0A1Y6BDK1_9BACT</name>